<evidence type="ECO:0000313" key="2">
    <source>
        <dbReference type="Proteomes" id="UP000319817"/>
    </source>
</evidence>
<dbReference type="RefSeq" id="WP_145416487.1">
    <property type="nucleotide sequence ID" value="NZ_CP036526.1"/>
</dbReference>
<dbReference type="AlphaFoldDB" id="A0A517NPJ8"/>
<dbReference type="Proteomes" id="UP000319817">
    <property type="component" value="Chromosome"/>
</dbReference>
<keyword evidence="2" id="KW-1185">Reference proteome</keyword>
<name>A0A517NPJ8_9BACT</name>
<protein>
    <recommendedName>
        <fullName evidence="3">DUF2007 domain-containing protein</fullName>
    </recommendedName>
</protein>
<dbReference type="EMBL" id="CP036526">
    <property type="protein sequence ID" value="QDT09044.1"/>
    <property type="molecule type" value="Genomic_DNA"/>
</dbReference>
<organism evidence="1 2">
    <name type="scientific">Stieleria marina</name>
    <dbReference type="NCBI Taxonomy" id="1930275"/>
    <lineage>
        <taxon>Bacteria</taxon>
        <taxon>Pseudomonadati</taxon>
        <taxon>Planctomycetota</taxon>
        <taxon>Planctomycetia</taxon>
        <taxon>Pirellulales</taxon>
        <taxon>Pirellulaceae</taxon>
        <taxon>Stieleria</taxon>
    </lineage>
</organism>
<reference evidence="1 2" key="1">
    <citation type="submission" date="2019-02" db="EMBL/GenBank/DDBJ databases">
        <title>Deep-cultivation of Planctomycetes and their phenomic and genomic characterization uncovers novel biology.</title>
        <authorList>
            <person name="Wiegand S."/>
            <person name="Jogler M."/>
            <person name="Boedeker C."/>
            <person name="Pinto D."/>
            <person name="Vollmers J."/>
            <person name="Rivas-Marin E."/>
            <person name="Kohn T."/>
            <person name="Peeters S.H."/>
            <person name="Heuer A."/>
            <person name="Rast P."/>
            <person name="Oberbeckmann S."/>
            <person name="Bunk B."/>
            <person name="Jeske O."/>
            <person name="Meyerdierks A."/>
            <person name="Storesund J.E."/>
            <person name="Kallscheuer N."/>
            <person name="Luecker S."/>
            <person name="Lage O.M."/>
            <person name="Pohl T."/>
            <person name="Merkel B.J."/>
            <person name="Hornburger P."/>
            <person name="Mueller R.-W."/>
            <person name="Bruemmer F."/>
            <person name="Labrenz M."/>
            <person name="Spormann A.M."/>
            <person name="Op den Camp H."/>
            <person name="Overmann J."/>
            <person name="Amann R."/>
            <person name="Jetten M.S.M."/>
            <person name="Mascher T."/>
            <person name="Medema M.H."/>
            <person name="Devos D.P."/>
            <person name="Kaster A.-K."/>
            <person name="Ovreas L."/>
            <person name="Rohde M."/>
            <person name="Galperin M.Y."/>
            <person name="Jogler C."/>
        </authorList>
    </citation>
    <scope>NUCLEOTIDE SEQUENCE [LARGE SCALE GENOMIC DNA]</scope>
    <source>
        <strain evidence="1 2">K23_9</strain>
    </source>
</reference>
<gene>
    <name evidence="1" type="ORF">K239x_09870</name>
</gene>
<proteinExistence type="predicted"/>
<evidence type="ECO:0008006" key="3">
    <source>
        <dbReference type="Google" id="ProtNLM"/>
    </source>
</evidence>
<sequence>MNPSNPNADENLDDAKLVEVAKRATEAEAMMLVAVLADENIKAVATGGFTAGFVAEAPGWVSVQTLECDAERAKQVLSELKAHPAEWSDNETDD</sequence>
<dbReference type="OrthoDB" id="215050at2"/>
<evidence type="ECO:0000313" key="1">
    <source>
        <dbReference type="EMBL" id="QDT09044.1"/>
    </source>
</evidence>
<accession>A0A517NPJ8</accession>